<evidence type="ECO:0000256" key="1">
    <source>
        <dbReference type="SAM" id="MobiDB-lite"/>
    </source>
</evidence>
<gene>
    <name evidence="2" type="ORF">HC175_08575</name>
</gene>
<organism evidence="2 3">
    <name type="scientific">Salinimicrobium oceani</name>
    <dbReference type="NCBI Taxonomy" id="2722702"/>
    <lineage>
        <taxon>Bacteria</taxon>
        <taxon>Pseudomonadati</taxon>
        <taxon>Bacteroidota</taxon>
        <taxon>Flavobacteriia</taxon>
        <taxon>Flavobacteriales</taxon>
        <taxon>Flavobacteriaceae</taxon>
        <taxon>Salinimicrobium</taxon>
    </lineage>
</organism>
<dbReference type="Proteomes" id="UP000703674">
    <property type="component" value="Unassembled WGS sequence"/>
</dbReference>
<reference evidence="2 3" key="1">
    <citation type="submission" date="2020-03" db="EMBL/GenBank/DDBJ databases">
        <title>Salinimicrobium sp. nov, isolated from SCS.</title>
        <authorList>
            <person name="Cao W.R."/>
        </authorList>
    </citation>
    <scope>NUCLEOTIDE SEQUENCE [LARGE SCALE GENOMIC DNA]</scope>
    <source>
        <strain evidence="3">J15B91</strain>
    </source>
</reference>
<proteinExistence type="predicted"/>
<sequence length="57" mass="6496">MKKRLFFGFAFFIGFFILVAWQFAAAELADLQNESKNSVQKKTTELASTSEEQGLFI</sequence>
<name>A0ABX1D1G8_9FLAO</name>
<dbReference type="RefSeq" id="WP_168138079.1">
    <property type="nucleotide sequence ID" value="NZ_JAAVJR010000004.1"/>
</dbReference>
<evidence type="ECO:0000313" key="3">
    <source>
        <dbReference type="Proteomes" id="UP000703674"/>
    </source>
</evidence>
<comment type="caution">
    <text evidence="2">The sequence shown here is derived from an EMBL/GenBank/DDBJ whole genome shotgun (WGS) entry which is preliminary data.</text>
</comment>
<dbReference type="EMBL" id="JAAVJR010000004">
    <property type="protein sequence ID" value="NJW52974.1"/>
    <property type="molecule type" value="Genomic_DNA"/>
</dbReference>
<feature type="region of interest" description="Disordered" evidence="1">
    <location>
        <begin position="34"/>
        <end position="57"/>
    </location>
</feature>
<keyword evidence="3" id="KW-1185">Reference proteome</keyword>
<accession>A0ABX1D1G8</accession>
<protein>
    <submittedName>
        <fullName evidence="2">Uncharacterized protein</fullName>
    </submittedName>
</protein>
<evidence type="ECO:0000313" key="2">
    <source>
        <dbReference type="EMBL" id="NJW52974.1"/>
    </source>
</evidence>